<accession>X1KCH4</accession>
<comment type="caution">
    <text evidence="1">The sequence shown here is derived from an EMBL/GenBank/DDBJ whole genome shotgun (WGS) entry which is preliminary data.</text>
</comment>
<protein>
    <submittedName>
        <fullName evidence="1">Uncharacterized protein</fullName>
    </submittedName>
</protein>
<gene>
    <name evidence="1" type="ORF">S06H3_23093</name>
</gene>
<proteinExistence type="predicted"/>
<dbReference type="AlphaFoldDB" id="X1KCH4"/>
<dbReference type="EMBL" id="BARV01012480">
    <property type="protein sequence ID" value="GAI04323.1"/>
    <property type="molecule type" value="Genomic_DNA"/>
</dbReference>
<evidence type="ECO:0000313" key="1">
    <source>
        <dbReference type="EMBL" id="GAI04323.1"/>
    </source>
</evidence>
<sequence>MEREHIKRELEKIFEDSILFKESELVEKNIKLFESSGELIDYERLKDRLVESILDLIFSKIGR</sequence>
<reference evidence="1" key="1">
    <citation type="journal article" date="2014" name="Front. Microbiol.">
        <title>High frequency of phylogenetically diverse reductive dehalogenase-homologous genes in deep subseafloor sedimentary metagenomes.</title>
        <authorList>
            <person name="Kawai M."/>
            <person name="Futagami T."/>
            <person name="Toyoda A."/>
            <person name="Takaki Y."/>
            <person name="Nishi S."/>
            <person name="Hori S."/>
            <person name="Arai W."/>
            <person name="Tsubouchi T."/>
            <person name="Morono Y."/>
            <person name="Uchiyama I."/>
            <person name="Ito T."/>
            <person name="Fujiyama A."/>
            <person name="Inagaki F."/>
            <person name="Takami H."/>
        </authorList>
    </citation>
    <scope>NUCLEOTIDE SEQUENCE</scope>
    <source>
        <strain evidence="1">Expedition CK06-06</strain>
    </source>
</reference>
<name>X1KCH4_9ZZZZ</name>
<organism evidence="1">
    <name type="scientific">marine sediment metagenome</name>
    <dbReference type="NCBI Taxonomy" id="412755"/>
    <lineage>
        <taxon>unclassified sequences</taxon>
        <taxon>metagenomes</taxon>
        <taxon>ecological metagenomes</taxon>
    </lineage>
</organism>